<dbReference type="AlphaFoldDB" id="A0A9X4H3C0"/>
<dbReference type="Proteomes" id="UP001154312">
    <property type="component" value="Unassembled WGS sequence"/>
</dbReference>
<evidence type="ECO:0000313" key="1">
    <source>
        <dbReference type="EMBL" id="MDF9409525.1"/>
    </source>
</evidence>
<proteinExistence type="predicted"/>
<sequence>MYFRKACPALLFSGVEINNSKRGEEFTIMDTREVLSKSMEETGGAKCFPGDNSINATVVFATSCSFYKDDVEEEIYLEGVLTCYNCRYRRWTRPGFSCFKNFPVML</sequence>
<keyword evidence="2" id="KW-1185">Reference proteome</keyword>
<gene>
    <name evidence="1" type="ORF">L7E55_14360</name>
</gene>
<protein>
    <submittedName>
        <fullName evidence="1">Uncharacterized protein</fullName>
    </submittedName>
</protein>
<accession>A0A9X4H3C0</accession>
<dbReference type="EMBL" id="JAKOAV010000033">
    <property type="protein sequence ID" value="MDF9409525.1"/>
    <property type="molecule type" value="Genomic_DNA"/>
</dbReference>
<organism evidence="1 2">
    <name type="scientific">Pelotomaculum isophthalicicum JI</name>
    <dbReference type="NCBI Taxonomy" id="947010"/>
    <lineage>
        <taxon>Bacteria</taxon>
        <taxon>Bacillati</taxon>
        <taxon>Bacillota</taxon>
        <taxon>Clostridia</taxon>
        <taxon>Eubacteriales</taxon>
        <taxon>Desulfotomaculaceae</taxon>
        <taxon>Pelotomaculum</taxon>
    </lineage>
</organism>
<comment type="caution">
    <text evidence="1">The sequence shown here is derived from an EMBL/GenBank/DDBJ whole genome shotgun (WGS) entry which is preliminary data.</text>
</comment>
<reference evidence="1" key="1">
    <citation type="submission" date="2022-02" db="EMBL/GenBank/DDBJ databases">
        <authorList>
            <person name="Leng L."/>
        </authorList>
    </citation>
    <scope>NUCLEOTIDE SEQUENCE</scope>
    <source>
        <strain evidence="1">JI</strain>
    </source>
</reference>
<dbReference type="RefSeq" id="WP_277445000.1">
    <property type="nucleotide sequence ID" value="NZ_JAKOAV010000033.1"/>
</dbReference>
<name>A0A9X4H3C0_9FIRM</name>
<evidence type="ECO:0000313" key="2">
    <source>
        <dbReference type="Proteomes" id="UP001154312"/>
    </source>
</evidence>